<reference evidence="1 2" key="1">
    <citation type="submission" date="2019-03" db="EMBL/GenBank/DDBJ databases">
        <title>Porphyromonas levii Isolated from the Uterus of Dairy Cows.</title>
        <authorList>
            <person name="Francis A.M."/>
        </authorList>
    </citation>
    <scope>NUCLEOTIDE SEQUENCE [LARGE SCALE GENOMIC DNA]</scope>
    <source>
        <strain evidence="1 2">AF5678</strain>
    </source>
</reference>
<evidence type="ECO:0000313" key="1">
    <source>
        <dbReference type="EMBL" id="TFH94330.1"/>
    </source>
</evidence>
<dbReference type="EMBL" id="SPNC01000138">
    <property type="protein sequence ID" value="TFH94330.1"/>
    <property type="molecule type" value="Genomic_DNA"/>
</dbReference>
<name>A0A4Y8WNE3_9PORP</name>
<dbReference type="RefSeq" id="WP_134849862.1">
    <property type="nucleotide sequence ID" value="NZ_CP197400.1"/>
</dbReference>
<proteinExistence type="predicted"/>
<sequence length="313" mass="35501">MAQDFLKIEGIPTGDVEPSIDTNQLGEVKKEVPKRGSKKSIQGLMVEEANDPNKIKVTIADKKTPIVILFGPPSAGKTMMLVRMTKWLYKNGYKVEPQRHFRNAEDAAYQSLCDNFNSLVSSPNAAEATNVISFMLLKVSDAQGNPLCQILEAPGEHYFDEDYPENDFPRYINEIVNGSNSKIWLILTEPNWRNQNNRDAYVNRVRSLTTRSRSKDKFIIVLNKVDNTPFAYGVAKVNNKAARGMIESEYEALFTIFKNTHPITSLWRSSYADFISFQSGSFPKDNDGNVTYQIGPDEYVSRLWKLILKKLRG</sequence>
<accession>A0A4Y8WNE3</accession>
<comment type="caution">
    <text evidence="1">The sequence shown here is derived from an EMBL/GenBank/DDBJ whole genome shotgun (WGS) entry which is preliminary data.</text>
</comment>
<dbReference type="OrthoDB" id="1012444at2"/>
<dbReference type="SUPFAM" id="SSF52540">
    <property type="entry name" value="P-loop containing nucleoside triphosphate hydrolases"/>
    <property type="match status" value="2"/>
</dbReference>
<dbReference type="AlphaFoldDB" id="A0A4Y8WNE3"/>
<dbReference type="InterPro" id="IPR027417">
    <property type="entry name" value="P-loop_NTPase"/>
</dbReference>
<dbReference type="Proteomes" id="UP000297225">
    <property type="component" value="Unassembled WGS sequence"/>
</dbReference>
<gene>
    <name evidence="1" type="ORF">E4P47_07960</name>
</gene>
<organism evidence="1 2">
    <name type="scientific">Porphyromonas levii</name>
    <dbReference type="NCBI Taxonomy" id="28114"/>
    <lineage>
        <taxon>Bacteria</taxon>
        <taxon>Pseudomonadati</taxon>
        <taxon>Bacteroidota</taxon>
        <taxon>Bacteroidia</taxon>
        <taxon>Bacteroidales</taxon>
        <taxon>Porphyromonadaceae</taxon>
        <taxon>Porphyromonas</taxon>
    </lineage>
</organism>
<evidence type="ECO:0000313" key="2">
    <source>
        <dbReference type="Proteomes" id="UP000297225"/>
    </source>
</evidence>
<protein>
    <submittedName>
        <fullName evidence="1">Uncharacterized protein</fullName>
    </submittedName>
</protein>
<keyword evidence="2" id="KW-1185">Reference proteome</keyword>